<name>A0A2N6VME3_9MICO</name>
<dbReference type="OrthoDB" id="9776116at2"/>
<dbReference type="RefSeq" id="WP_102239233.1">
    <property type="nucleotide sequence ID" value="NZ_BAAAIM010000006.1"/>
</dbReference>
<organism evidence="2 3">
    <name type="scientific">Brevibacterium paucivorans</name>
    <dbReference type="NCBI Taxonomy" id="170994"/>
    <lineage>
        <taxon>Bacteria</taxon>
        <taxon>Bacillati</taxon>
        <taxon>Actinomycetota</taxon>
        <taxon>Actinomycetes</taxon>
        <taxon>Micrococcales</taxon>
        <taxon>Brevibacteriaceae</taxon>
        <taxon>Brevibacterium</taxon>
    </lineage>
</organism>
<dbReference type="Proteomes" id="UP000235598">
    <property type="component" value="Unassembled WGS sequence"/>
</dbReference>
<evidence type="ECO:0000259" key="1">
    <source>
        <dbReference type="Pfam" id="PF01882"/>
    </source>
</evidence>
<proteinExistence type="predicted"/>
<sequence>MTTLLPRVKSRMHFHARRLSRRLLDGDYASVYHGHSLDFDDLREYVPGDEIRDIDWKASARHSTPLVKRYVAHRRHALMLVVNTGVELDASSAGGEHKRELAILMAGMAGYLAVRHGDDVSLVYGSAGATGATDSAGSEAHLENILRTILHSRTPDAGDINTQLSWVARNVSRRKLLFVISDAGVPANPKLVQRLSAQHDFMWVTLTDADLIAASHLGDLRGLGVGDDTNIPKSLMSRELRDEYERQEEERRAAFEHALKTVSHVELSHTKDTLHELHRLMKRHANARR</sequence>
<dbReference type="PANTHER" id="PTHR33608">
    <property type="entry name" value="BLL2464 PROTEIN"/>
    <property type="match status" value="1"/>
</dbReference>
<feature type="domain" description="DUF58" evidence="1">
    <location>
        <begin position="41"/>
        <end position="253"/>
    </location>
</feature>
<protein>
    <submittedName>
        <fullName evidence="2">DUF58 domain-containing protein</fullName>
    </submittedName>
</protein>
<accession>A0A2N6VME3</accession>
<evidence type="ECO:0000313" key="3">
    <source>
        <dbReference type="Proteomes" id="UP000235598"/>
    </source>
</evidence>
<dbReference type="PANTHER" id="PTHR33608:SF6">
    <property type="entry name" value="BLL2464 PROTEIN"/>
    <property type="match status" value="1"/>
</dbReference>
<comment type="caution">
    <text evidence="2">The sequence shown here is derived from an EMBL/GenBank/DDBJ whole genome shotgun (WGS) entry which is preliminary data.</text>
</comment>
<evidence type="ECO:0000313" key="2">
    <source>
        <dbReference type="EMBL" id="PMD05294.1"/>
    </source>
</evidence>
<gene>
    <name evidence="2" type="ORF">CJ199_09480</name>
</gene>
<dbReference type="InterPro" id="IPR002881">
    <property type="entry name" value="DUF58"/>
</dbReference>
<dbReference type="Pfam" id="PF01882">
    <property type="entry name" value="DUF58"/>
    <property type="match status" value="1"/>
</dbReference>
<dbReference type="AlphaFoldDB" id="A0A2N6VME3"/>
<reference evidence="2 3" key="1">
    <citation type="submission" date="2017-09" db="EMBL/GenBank/DDBJ databases">
        <title>Bacterial strain isolated from the female urinary microbiota.</title>
        <authorList>
            <person name="Thomas-White K."/>
            <person name="Kumar N."/>
            <person name="Forster S."/>
            <person name="Putonti C."/>
            <person name="Lawley T."/>
            <person name="Wolfe A.J."/>
        </authorList>
    </citation>
    <scope>NUCLEOTIDE SEQUENCE [LARGE SCALE GENOMIC DNA]</scope>
    <source>
        <strain evidence="2 3">UMB1301</strain>
    </source>
</reference>
<dbReference type="EMBL" id="PNHK01000003">
    <property type="protein sequence ID" value="PMD05294.1"/>
    <property type="molecule type" value="Genomic_DNA"/>
</dbReference>